<evidence type="ECO:0000313" key="9">
    <source>
        <dbReference type="Proteomes" id="UP000054481"/>
    </source>
</evidence>
<keyword evidence="4 6" id="KW-0408">Iron</keyword>
<sequence>MALLGAVGVVSAATSLFDKTVLHLDLGLAVALLALFALLPLLSRTTSHIINFISWSSSKKATSSSLPHVSSLVPWIGHALELRRRGARHIHQLIVNTSAEIFTIDILSKRVFVLNPSLDRALAKNVHQTSLARVISFIGHRSLGFTKEGVRTIAEHDPRPVHSQLFANCRGAASLSAQSAEYIRDQVLGQPREQDTDAGRWVFNLVLGASAHALWGPRNPWNEDPEFLKQFVIVSDGLESLSQPLAQYTAKQTYQARDFLLEKLMAFHRANPKCAEQSVAHYINAIAMNDQDWRNNKDYYRCELLEALGLLATASTLSAWLLRHLLASPELLEKVVREVRMLKPSEPSTACSPASERMEGEDIRITCPHLVAAWYETLRLHVTAVPRVASGDFDLAVSSLDAPVSIKEGDVLLLPMMSFNLDPKTWGPDAATFSAERFIDDAGRLRVQKARKVRGFGVAGNLCPGRNFGFDTAMAALTMLLRGFEMSRPHNSGTGFPEPKPMAGTNVGFERIADDVSVRLTRL</sequence>
<comment type="similarity">
    <text evidence="2">Belongs to the cytochrome P450 family.</text>
</comment>
<keyword evidence="5" id="KW-0560">Oxidoreductase</keyword>
<dbReference type="InterPro" id="IPR002403">
    <property type="entry name" value="Cyt_P450_E_grp-IV"/>
</dbReference>
<evidence type="ECO:0000256" key="7">
    <source>
        <dbReference type="SAM" id="Phobius"/>
    </source>
</evidence>
<feature type="binding site" description="axial binding residue" evidence="6">
    <location>
        <position position="463"/>
    </location>
    <ligand>
        <name>heme</name>
        <dbReference type="ChEBI" id="CHEBI:30413"/>
    </ligand>
    <ligandPart>
        <name>Fe</name>
        <dbReference type="ChEBI" id="CHEBI:18248"/>
    </ligandPart>
</feature>
<keyword evidence="5" id="KW-0503">Monooxygenase</keyword>
<dbReference type="GO" id="GO:0016705">
    <property type="term" value="F:oxidoreductase activity, acting on paired donors, with incorporation or reduction of molecular oxygen"/>
    <property type="evidence" value="ECO:0007669"/>
    <property type="project" value="InterPro"/>
</dbReference>
<evidence type="ECO:0000313" key="8">
    <source>
        <dbReference type="EMBL" id="KJZ76982.1"/>
    </source>
</evidence>
<dbReference type="Gene3D" id="1.10.630.10">
    <property type="entry name" value="Cytochrome P450"/>
    <property type="match status" value="1"/>
</dbReference>
<keyword evidence="6" id="KW-0349">Heme</keyword>
<dbReference type="SUPFAM" id="SSF48264">
    <property type="entry name" value="Cytochrome P450"/>
    <property type="match status" value="1"/>
</dbReference>
<keyword evidence="9" id="KW-1185">Reference proteome</keyword>
<dbReference type="InterPro" id="IPR001128">
    <property type="entry name" value="Cyt_P450"/>
</dbReference>
<keyword evidence="7" id="KW-0812">Transmembrane</keyword>
<dbReference type="Proteomes" id="UP000054481">
    <property type="component" value="Unassembled WGS sequence"/>
</dbReference>
<gene>
    <name evidence="8" type="ORF">HIM_03859</name>
</gene>
<evidence type="ECO:0000256" key="3">
    <source>
        <dbReference type="ARBA" id="ARBA00022723"/>
    </source>
</evidence>
<proteinExistence type="inferred from homology"/>
<dbReference type="GO" id="GO:0020037">
    <property type="term" value="F:heme binding"/>
    <property type="evidence" value="ECO:0007669"/>
    <property type="project" value="InterPro"/>
</dbReference>
<dbReference type="GO" id="GO:0005506">
    <property type="term" value="F:iron ion binding"/>
    <property type="evidence" value="ECO:0007669"/>
    <property type="project" value="InterPro"/>
</dbReference>
<organism evidence="8 9">
    <name type="scientific">Hirsutella minnesotensis 3608</name>
    <dbReference type="NCBI Taxonomy" id="1043627"/>
    <lineage>
        <taxon>Eukaryota</taxon>
        <taxon>Fungi</taxon>
        <taxon>Dikarya</taxon>
        <taxon>Ascomycota</taxon>
        <taxon>Pezizomycotina</taxon>
        <taxon>Sordariomycetes</taxon>
        <taxon>Hypocreomycetidae</taxon>
        <taxon>Hypocreales</taxon>
        <taxon>Ophiocordycipitaceae</taxon>
        <taxon>Hirsutella</taxon>
    </lineage>
</organism>
<reference evidence="8 9" key="1">
    <citation type="journal article" date="2014" name="Genome Biol. Evol.">
        <title>Comparative genomics and transcriptomics analyses reveal divergent lifestyle features of nematode endoparasitic fungus Hirsutella minnesotensis.</title>
        <authorList>
            <person name="Lai Y."/>
            <person name="Liu K."/>
            <person name="Zhang X."/>
            <person name="Zhang X."/>
            <person name="Li K."/>
            <person name="Wang N."/>
            <person name="Shu C."/>
            <person name="Wu Y."/>
            <person name="Wang C."/>
            <person name="Bushley K.E."/>
            <person name="Xiang M."/>
            <person name="Liu X."/>
        </authorList>
    </citation>
    <scope>NUCLEOTIDE SEQUENCE [LARGE SCALE GENOMIC DNA]</scope>
    <source>
        <strain evidence="8 9">3608</strain>
    </source>
</reference>
<protein>
    <recommendedName>
        <fullName evidence="10">Cytochrome P450</fullName>
    </recommendedName>
</protein>
<dbReference type="PANTHER" id="PTHR47582:SF1">
    <property type="entry name" value="P450, PUTATIVE (EUROFUNG)-RELATED"/>
    <property type="match status" value="1"/>
</dbReference>
<dbReference type="EMBL" id="KQ030509">
    <property type="protein sequence ID" value="KJZ76982.1"/>
    <property type="molecule type" value="Genomic_DNA"/>
</dbReference>
<dbReference type="PRINTS" id="PR00465">
    <property type="entry name" value="EP450IV"/>
</dbReference>
<dbReference type="GO" id="GO:0004497">
    <property type="term" value="F:monooxygenase activity"/>
    <property type="evidence" value="ECO:0007669"/>
    <property type="project" value="UniProtKB-KW"/>
</dbReference>
<dbReference type="InterPro" id="IPR036396">
    <property type="entry name" value="Cyt_P450_sf"/>
</dbReference>
<accession>A0A0F8A2F2</accession>
<name>A0A0F8A2F2_9HYPO</name>
<keyword evidence="3 6" id="KW-0479">Metal-binding</keyword>
<evidence type="ECO:0000256" key="1">
    <source>
        <dbReference type="ARBA" id="ARBA00001971"/>
    </source>
</evidence>
<feature type="transmembrane region" description="Helical" evidence="7">
    <location>
        <begin position="22"/>
        <end position="42"/>
    </location>
</feature>
<evidence type="ECO:0008006" key="10">
    <source>
        <dbReference type="Google" id="ProtNLM"/>
    </source>
</evidence>
<dbReference type="OrthoDB" id="3366823at2759"/>
<evidence type="ECO:0000256" key="2">
    <source>
        <dbReference type="ARBA" id="ARBA00010617"/>
    </source>
</evidence>
<evidence type="ECO:0000256" key="6">
    <source>
        <dbReference type="PIRSR" id="PIRSR602403-1"/>
    </source>
</evidence>
<evidence type="ECO:0000256" key="5">
    <source>
        <dbReference type="ARBA" id="ARBA00023033"/>
    </source>
</evidence>
<keyword evidence="7" id="KW-1133">Transmembrane helix</keyword>
<keyword evidence="7" id="KW-0472">Membrane</keyword>
<dbReference type="PANTHER" id="PTHR47582">
    <property type="entry name" value="P450, PUTATIVE (EUROFUNG)-RELATED"/>
    <property type="match status" value="1"/>
</dbReference>
<comment type="cofactor">
    <cofactor evidence="1 6">
        <name>heme</name>
        <dbReference type="ChEBI" id="CHEBI:30413"/>
    </cofactor>
</comment>
<dbReference type="AlphaFoldDB" id="A0A0F8A2F2"/>
<evidence type="ECO:0000256" key="4">
    <source>
        <dbReference type="ARBA" id="ARBA00023004"/>
    </source>
</evidence>
<dbReference type="Pfam" id="PF00067">
    <property type="entry name" value="p450"/>
    <property type="match status" value="1"/>
</dbReference>
<dbReference type="InterPro" id="IPR053007">
    <property type="entry name" value="CYP450_monoxygenase_sec-met"/>
</dbReference>